<dbReference type="PANTHER" id="PTHR45527">
    <property type="entry name" value="NONRIBOSOMAL PEPTIDE SYNTHETASE"/>
    <property type="match status" value="1"/>
</dbReference>
<dbReference type="InterPro" id="IPR036736">
    <property type="entry name" value="ACP-like_sf"/>
</dbReference>
<evidence type="ECO:0000256" key="3">
    <source>
        <dbReference type="SAM" id="MobiDB-lite"/>
    </source>
</evidence>
<feature type="region of interest" description="Disordered" evidence="3">
    <location>
        <begin position="1"/>
        <end position="30"/>
    </location>
</feature>
<gene>
    <name evidence="5" type="ORF">ACFOYY_20840</name>
</gene>
<keyword evidence="6" id="KW-1185">Reference proteome</keyword>
<dbReference type="SUPFAM" id="SSF47336">
    <property type="entry name" value="ACP-like"/>
    <property type="match status" value="1"/>
</dbReference>
<protein>
    <submittedName>
        <fullName evidence="5">Phosphopantetheine-binding protein</fullName>
    </submittedName>
</protein>
<feature type="domain" description="Carrier" evidence="4">
    <location>
        <begin position="29"/>
        <end position="104"/>
    </location>
</feature>
<dbReference type="PROSITE" id="PS50075">
    <property type="entry name" value="CARRIER"/>
    <property type="match status" value="1"/>
</dbReference>
<dbReference type="PANTHER" id="PTHR45527:SF1">
    <property type="entry name" value="FATTY ACID SYNTHASE"/>
    <property type="match status" value="1"/>
</dbReference>
<dbReference type="Gene3D" id="1.10.1200.10">
    <property type="entry name" value="ACP-like"/>
    <property type="match status" value="1"/>
</dbReference>
<proteinExistence type="predicted"/>
<dbReference type="Pfam" id="PF00550">
    <property type="entry name" value="PP-binding"/>
    <property type="match status" value="1"/>
</dbReference>
<keyword evidence="1" id="KW-0596">Phosphopantetheine</keyword>
<evidence type="ECO:0000256" key="1">
    <source>
        <dbReference type="ARBA" id="ARBA00022450"/>
    </source>
</evidence>
<dbReference type="InterPro" id="IPR009081">
    <property type="entry name" value="PP-bd_ACP"/>
</dbReference>
<evidence type="ECO:0000256" key="2">
    <source>
        <dbReference type="ARBA" id="ARBA00022553"/>
    </source>
</evidence>
<dbReference type="SMART" id="SM00823">
    <property type="entry name" value="PKS_PP"/>
    <property type="match status" value="1"/>
</dbReference>
<feature type="non-terminal residue" evidence="5">
    <location>
        <position position="1"/>
    </location>
</feature>
<keyword evidence="2" id="KW-0597">Phosphoprotein</keyword>
<reference evidence="6" key="1">
    <citation type="journal article" date="2019" name="Int. J. Syst. Evol. Microbiol.">
        <title>The Global Catalogue of Microorganisms (GCM) 10K type strain sequencing project: providing services to taxonomists for standard genome sequencing and annotation.</title>
        <authorList>
            <consortium name="The Broad Institute Genomics Platform"/>
            <consortium name="The Broad Institute Genome Sequencing Center for Infectious Disease"/>
            <person name="Wu L."/>
            <person name="Ma J."/>
        </authorList>
    </citation>
    <scope>NUCLEOTIDE SEQUENCE [LARGE SCALE GENOMIC DNA]</scope>
    <source>
        <strain evidence="6">TBRC 7912</strain>
    </source>
</reference>
<evidence type="ECO:0000313" key="5">
    <source>
        <dbReference type="EMBL" id="MFC3982602.1"/>
    </source>
</evidence>
<comment type="caution">
    <text evidence="5">The sequence shown here is derived from an EMBL/GenBank/DDBJ whole genome shotgun (WGS) entry which is preliminary data.</text>
</comment>
<dbReference type="InterPro" id="IPR020806">
    <property type="entry name" value="PKS_PP-bd"/>
</dbReference>
<sequence length="140" mass="14678">RNALPPPHTLTPLPNDRTATEKSTAEPAGEADPVLRALADIWGRVLGLASVGAEDDVFELGAHSFAIAKVKARVAVALRIDLPPRVFFTARTVAKQAAVLLEKASSPEAVLRRAAAVAALPEMTDHEWAAAVAGLTDGEN</sequence>
<dbReference type="EMBL" id="JBHSBC010000021">
    <property type="protein sequence ID" value="MFC3982602.1"/>
    <property type="molecule type" value="Genomic_DNA"/>
</dbReference>
<accession>A0ABV8F1T0</accession>
<dbReference type="RefSeq" id="WP_386190979.1">
    <property type="nucleotide sequence ID" value="NZ_JBHSBC010000021.1"/>
</dbReference>
<dbReference type="Proteomes" id="UP001595698">
    <property type="component" value="Unassembled WGS sequence"/>
</dbReference>
<name>A0ABV8F1T0_9ACTN</name>
<evidence type="ECO:0000313" key="6">
    <source>
        <dbReference type="Proteomes" id="UP001595698"/>
    </source>
</evidence>
<evidence type="ECO:0000259" key="4">
    <source>
        <dbReference type="PROSITE" id="PS50075"/>
    </source>
</evidence>
<organism evidence="5 6">
    <name type="scientific">Streptosporangium jomthongense</name>
    <dbReference type="NCBI Taxonomy" id="1193683"/>
    <lineage>
        <taxon>Bacteria</taxon>
        <taxon>Bacillati</taxon>
        <taxon>Actinomycetota</taxon>
        <taxon>Actinomycetes</taxon>
        <taxon>Streptosporangiales</taxon>
        <taxon>Streptosporangiaceae</taxon>
        <taxon>Streptosporangium</taxon>
    </lineage>
</organism>